<dbReference type="AlphaFoldDB" id="A0AA97DDR4"/>
<comment type="function">
    <text evidence="4 6">IF-3 binds to the 30S ribosomal subunit and shifts the equilibrium between 70S ribosomes and their 50S and 30S subunits in favor of the free subunits, thus enhancing the availability of 30S subunits on which protein synthesis initiation begins.</text>
</comment>
<dbReference type="Gene3D" id="3.10.20.80">
    <property type="entry name" value="Translation initiation factor 3 (IF-3), N-terminal domain"/>
    <property type="match status" value="1"/>
</dbReference>
<dbReference type="InterPro" id="IPR036788">
    <property type="entry name" value="T_IF-3_C_sf"/>
</dbReference>
<keyword evidence="3 4" id="KW-0648">Protein biosynthesis</keyword>
<dbReference type="PANTHER" id="PTHR10938:SF0">
    <property type="entry name" value="TRANSLATION INITIATION FACTOR IF-3, MITOCHONDRIAL"/>
    <property type="match status" value="1"/>
</dbReference>
<evidence type="ECO:0000256" key="4">
    <source>
        <dbReference type="HAMAP-Rule" id="MF_00080"/>
    </source>
</evidence>
<keyword evidence="11" id="KW-1185">Reference proteome</keyword>
<keyword evidence="2 4" id="KW-0396">Initiation factor</keyword>
<dbReference type="InterPro" id="IPR019815">
    <property type="entry name" value="Translation_initiation_fac_3_C"/>
</dbReference>
<evidence type="ECO:0000313" key="11">
    <source>
        <dbReference type="Proteomes" id="UP001300604"/>
    </source>
</evidence>
<evidence type="ECO:0000256" key="5">
    <source>
        <dbReference type="NCBIfam" id="TIGR00168"/>
    </source>
</evidence>
<dbReference type="Proteomes" id="UP001300604">
    <property type="component" value="Chromosome"/>
</dbReference>
<dbReference type="NCBIfam" id="TIGR00168">
    <property type="entry name" value="infC"/>
    <property type="match status" value="1"/>
</dbReference>
<reference evidence="10" key="2">
    <citation type="submission" date="2024-06" db="EMBL/GenBank/DDBJ databases">
        <title>Caproicibacterium argilliputei sp. nov, a novel caproic acid producing anaerobic bacterium isolated from pit mud.</title>
        <authorList>
            <person name="Xia S."/>
        </authorList>
    </citation>
    <scope>NUCLEOTIDE SEQUENCE</scope>
    <source>
        <strain evidence="10">ZCY20-5</strain>
    </source>
</reference>
<dbReference type="HAMAP" id="MF_00080">
    <property type="entry name" value="IF_3"/>
    <property type="match status" value="1"/>
</dbReference>
<sequence>MSNKELQINEDIRDREVRVVGADGSQLGIMSSAEAREMAYAKDLDLVKIAPQAKPPVCKIIDYGKFRFEQAKREKEARKNQHTVEIKEVRLSLNIDTHDFETKRNHAIRFLKEGNKVKASIRFRGREMGHPDQGYSIMQKFAESLAEYASVEKAAKLEGRNMLMFLACKAASKPVAKPAGKSAGSKKSATPAE</sequence>
<dbReference type="PANTHER" id="PTHR10938">
    <property type="entry name" value="TRANSLATION INITIATION FACTOR IF-3"/>
    <property type="match status" value="1"/>
</dbReference>
<organism evidence="10 11">
    <name type="scientific">Caproicibacterium argilliputei</name>
    <dbReference type="NCBI Taxonomy" id="3030016"/>
    <lineage>
        <taxon>Bacteria</taxon>
        <taxon>Bacillati</taxon>
        <taxon>Bacillota</taxon>
        <taxon>Clostridia</taxon>
        <taxon>Eubacteriales</taxon>
        <taxon>Oscillospiraceae</taxon>
        <taxon>Caproicibacterium</taxon>
    </lineage>
</organism>
<dbReference type="KEGG" id="carl:PXC00_05945"/>
<dbReference type="Pfam" id="PF05198">
    <property type="entry name" value="IF3_N"/>
    <property type="match status" value="1"/>
</dbReference>
<keyword evidence="4" id="KW-0963">Cytoplasm</keyword>
<dbReference type="GO" id="GO:0005829">
    <property type="term" value="C:cytosol"/>
    <property type="evidence" value="ECO:0007669"/>
    <property type="project" value="TreeGrafter"/>
</dbReference>
<dbReference type="PROSITE" id="PS00938">
    <property type="entry name" value="IF3"/>
    <property type="match status" value="1"/>
</dbReference>
<dbReference type="GO" id="GO:0003743">
    <property type="term" value="F:translation initiation factor activity"/>
    <property type="evidence" value="ECO:0007669"/>
    <property type="project" value="UniProtKB-UniRule"/>
</dbReference>
<dbReference type="SUPFAM" id="SSF54364">
    <property type="entry name" value="Translation initiation factor IF3, N-terminal domain"/>
    <property type="match status" value="1"/>
</dbReference>
<evidence type="ECO:0000256" key="6">
    <source>
        <dbReference type="RuleBase" id="RU000646"/>
    </source>
</evidence>
<evidence type="ECO:0000256" key="1">
    <source>
        <dbReference type="ARBA" id="ARBA00005439"/>
    </source>
</evidence>
<dbReference type="FunFam" id="3.10.20.80:FF:000001">
    <property type="entry name" value="Translation initiation factor IF-3"/>
    <property type="match status" value="1"/>
</dbReference>
<feature type="compositionally biased region" description="Low complexity" evidence="7">
    <location>
        <begin position="176"/>
        <end position="193"/>
    </location>
</feature>
<comment type="subunit">
    <text evidence="4 6">Monomer.</text>
</comment>
<dbReference type="SUPFAM" id="SSF55200">
    <property type="entry name" value="Translation initiation factor IF3, C-terminal domain"/>
    <property type="match status" value="1"/>
</dbReference>
<dbReference type="GO" id="GO:0043022">
    <property type="term" value="F:ribosome binding"/>
    <property type="evidence" value="ECO:0007669"/>
    <property type="project" value="UniProtKB-ARBA"/>
</dbReference>
<evidence type="ECO:0000256" key="7">
    <source>
        <dbReference type="SAM" id="MobiDB-lite"/>
    </source>
</evidence>
<comment type="subcellular location">
    <subcellularLocation>
        <location evidence="4 6">Cytoplasm</location>
    </subcellularLocation>
</comment>
<evidence type="ECO:0000256" key="2">
    <source>
        <dbReference type="ARBA" id="ARBA00022540"/>
    </source>
</evidence>
<dbReference type="InterPro" id="IPR001288">
    <property type="entry name" value="Translation_initiation_fac_3"/>
</dbReference>
<dbReference type="Gene3D" id="3.30.110.10">
    <property type="entry name" value="Translation initiation factor 3 (IF-3), C-terminal domain"/>
    <property type="match status" value="1"/>
</dbReference>
<evidence type="ECO:0000259" key="8">
    <source>
        <dbReference type="Pfam" id="PF00707"/>
    </source>
</evidence>
<comment type="similarity">
    <text evidence="1 4 6">Belongs to the IF-3 family.</text>
</comment>
<evidence type="ECO:0000259" key="9">
    <source>
        <dbReference type="Pfam" id="PF05198"/>
    </source>
</evidence>
<dbReference type="Pfam" id="PF00707">
    <property type="entry name" value="IF3_C"/>
    <property type="match status" value="1"/>
</dbReference>
<feature type="domain" description="Translation initiation factor 3 C-terminal" evidence="8">
    <location>
        <begin position="84"/>
        <end position="168"/>
    </location>
</feature>
<dbReference type="FunFam" id="3.30.110.10:FF:000001">
    <property type="entry name" value="Translation initiation factor IF-3"/>
    <property type="match status" value="1"/>
</dbReference>
<dbReference type="InterPro" id="IPR019813">
    <property type="entry name" value="Translation_initiation_fac3_CS"/>
</dbReference>
<dbReference type="GO" id="GO:0016020">
    <property type="term" value="C:membrane"/>
    <property type="evidence" value="ECO:0007669"/>
    <property type="project" value="TreeGrafter"/>
</dbReference>
<name>A0AA97DDR4_9FIRM</name>
<dbReference type="EMBL" id="CP135996">
    <property type="protein sequence ID" value="WOC33640.1"/>
    <property type="molecule type" value="Genomic_DNA"/>
</dbReference>
<feature type="domain" description="Translation initiation factor 3 N-terminal" evidence="9">
    <location>
        <begin position="8"/>
        <end position="77"/>
    </location>
</feature>
<dbReference type="GO" id="GO:0032790">
    <property type="term" value="P:ribosome disassembly"/>
    <property type="evidence" value="ECO:0007669"/>
    <property type="project" value="TreeGrafter"/>
</dbReference>
<feature type="region of interest" description="Disordered" evidence="7">
    <location>
        <begin position="172"/>
        <end position="193"/>
    </location>
</feature>
<dbReference type="InterPro" id="IPR036787">
    <property type="entry name" value="T_IF-3_N_sf"/>
</dbReference>
<dbReference type="InterPro" id="IPR019814">
    <property type="entry name" value="Translation_initiation_fac_3_N"/>
</dbReference>
<dbReference type="RefSeq" id="WP_275845851.1">
    <property type="nucleotide sequence ID" value="NZ_CP135996.1"/>
</dbReference>
<gene>
    <name evidence="4 10" type="primary">infC</name>
    <name evidence="10" type="ORF">PXC00_05945</name>
</gene>
<proteinExistence type="inferred from homology"/>
<protein>
    <recommendedName>
        <fullName evidence="4 5">Translation initiation factor IF-3</fullName>
    </recommendedName>
</protein>
<accession>A0AA97DDR4</accession>
<evidence type="ECO:0000256" key="3">
    <source>
        <dbReference type="ARBA" id="ARBA00022917"/>
    </source>
</evidence>
<evidence type="ECO:0000313" key="10">
    <source>
        <dbReference type="EMBL" id="WOC33640.1"/>
    </source>
</evidence>
<reference evidence="10" key="1">
    <citation type="submission" date="2023-09" db="EMBL/GenBank/DDBJ databases">
        <authorList>
            <person name="Zeng C."/>
        </authorList>
    </citation>
    <scope>NUCLEOTIDE SEQUENCE</scope>
    <source>
        <strain evidence="10">ZCY20-5</strain>
    </source>
</reference>